<evidence type="ECO:0000313" key="3">
    <source>
        <dbReference type="Proteomes" id="UP000324800"/>
    </source>
</evidence>
<sequence length="171" mass="19027">MLIVALSTLTFVSLLSADIGTISSSDLANKTIGFKRTEIGDVSQHFPCQFMHTILEYPQTIRKELFRYITNHNCVCVVLELAETQREFLACGVVVAGHMNISLEGLGQDVHTIIRNFDNDKLSALSTFEIHGGAFQLSRLSLNDQMESQEGKFNTQQHNIALIAVFSGKQH</sequence>
<dbReference type="EMBL" id="SNRW01006564">
    <property type="protein sequence ID" value="KAA6382838.1"/>
    <property type="molecule type" value="Genomic_DNA"/>
</dbReference>
<dbReference type="AlphaFoldDB" id="A0A5J4VJS3"/>
<evidence type="ECO:0000256" key="1">
    <source>
        <dbReference type="SAM" id="SignalP"/>
    </source>
</evidence>
<feature type="signal peptide" evidence="1">
    <location>
        <begin position="1"/>
        <end position="17"/>
    </location>
</feature>
<reference evidence="2 3" key="1">
    <citation type="submission" date="2019-03" db="EMBL/GenBank/DDBJ databases">
        <title>Single cell metagenomics reveals metabolic interactions within the superorganism composed of flagellate Streblomastix strix and complex community of Bacteroidetes bacteria on its surface.</title>
        <authorList>
            <person name="Treitli S.C."/>
            <person name="Kolisko M."/>
            <person name="Husnik F."/>
            <person name="Keeling P."/>
            <person name="Hampl V."/>
        </authorList>
    </citation>
    <scope>NUCLEOTIDE SEQUENCE [LARGE SCALE GENOMIC DNA]</scope>
    <source>
        <strain evidence="2">ST1C</strain>
    </source>
</reference>
<evidence type="ECO:0000313" key="2">
    <source>
        <dbReference type="EMBL" id="KAA6382838.1"/>
    </source>
</evidence>
<proteinExistence type="predicted"/>
<dbReference type="Proteomes" id="UP000324800">
    <property type="component" value="Unassembled WGS sequence"/>
</dbReference>
<keyword evidence="1" id="KW-0732">Signal</keyword>
<feature type="chain" id="PRO_5023816717" evidence="1">
    <location>
        <begin position="18"/>
        <end position="171"/>
    </location>
</feature>
<comment type="caution">
    <text evidence="2">The sequence shown here is derived from an EMBL/GenBank/DDBJ whole genome shotgun (WGS) entry which is preliminary data.</text>
</comment>
<protein>
    <submittedName>
        <fullName evidence="2">Uncharacterized protein</fullName>
    </submittedName>
</protein>
<name>A0A5J4VJS3_9EUKA</name>
<organism evidence="2 3">
    <name type="scientific">Streblomastix strix</name>
    <dbReference type="NCBI Taxonomy" id="222440"/>
    <lineage>
        <taxon>Eukaryota</taxon>
        <taxon>Metamonada</taxon>
        <taxon>Preaxostyla</taxon>
        <taxon>Oxymonadida</taxon>
        <taxon>Streblomastigidae</taxon>
        <taxon>Streblomastix</taxon>
    </lineage>
</organism>
<accession>A0A5J4VJS3</accession>
<gene>
    <name evidence="2" type="ORF">EZS28_021637</name>
</gene>